<keyword evidence="2" id="KW-1277">Toxin-antitoxin system</keyword>
<keyword evidence="3" id="KW-0614">Plasmid</keyword>
<reference evidence="3 4" key="1">
    <citation type="submission" date="2016-11" db="EMBL/GenBank/DDBJ databases">
        <title>Rhizobium leguminosarum bv. viciae strain Vaf12 isolated from Vavilovia formosa root nodules from Russia, Dagestan.</title>
        <authorList>
            <person name="Kimeklis A."/>
        </authorList>
    </citation>
    <scope>NUCLEOTIDE SEQUENCE [LARGE SCALE GENOMIC DNA]</scope>
    <source>
        <strain evidence="3 4">Vaf-108</strain>
        <plasmid evidence="4">Plasmid unnamed6</plasmid>
    </source>
</reference>
<protein>
    <submittedName>
        <fullName evidence="3">Stabilization protein</fullName>
    </submittedName>
</protein>
<dbReference type="AlphaFoldDB" id="A0A1L3ZPA5"/>
<dbReference type="PANTHER" id="PTHR33755">
    <property type="entry name" value="TOXIN PARE1-RELATED"/>
    <property type="match status" value="1"/>
</dbReference>
<comment type="similarity">
    <text evidence="1">Belongs to the RelE toxin family.</text>
</comment>
<gene>
    <name evidence="3" type="ORF">BMW22_38875</name>
</gene>
<geneLocation type="plasmid" evidence="3 4">
    <name>unnamed6</name>
</geneLocation>
<dbReference type="Proteomes" id="UP000183050">
    <property type="component" value="Plasmid unnamed6"/>
</dbReference>
<dbReference type="InterPro" id="IPR035093">
    <property type="entry name" value="RelE/ParE_toxin_dom_sf"/>
</dbReference>
<evidence type="ECO:0000256" key="2">
    <source>
        <dbReference type="ARBA" id="ARBA00022649"/>
    </source>
</evidence>
<sequence length="95" mass="10648">MNLRYTPKALAELDDILGYIAERSPQGARNVQARIQTITTLLVQHPYSGQLTSESGLRRIVTPPYPYLIFYEVIADDVVIIGVRHAARESEPPRG</sequence>
<dbReference type="EMBL" id="CP018234">
    <property type="protein sequence ID" value="API57367.1"/>
    <property type="molecule type" value="Genomic_DNA"/>
</dbReference>
<evidence type="ECO:0000313" key="3">
    <source>
        <dbReference type="EMBL" id="API57367.1"/>
    </source>
</evidence>
<name>A0A1L3ZPA5_RHILE</name>
<dbReference type="InterPro" id="IPR051803">
    <property type="entry name" value="TA_system_RelE-like_toxin"/>
</dbReference>
<organism evidence="3 4">
    <name type="scientific">Rhizobium leguminosarum</name>
    <dbReference type="NCBI Taxonomy" id="384"/>
    <lineage>
        <taxon>Bacteria</taxon>
        <taxon>Pseudomonadati</taxon>
        <taxon>Pseudomonadota</taxon>
        <taxon>Alphaproteobacteria</taxon>
        <taxon>Hyphomicrobiales</taxon>
        <taxon>Rhizobiaceae</taxon>
        <taxon>Rhizobium/Agrobacterium group</taxon>
        <taxon>Rhizobium</taxon>
    </lineage>
</organism>
<accession>A0A1L3ZPA5</accession>
<evidence type="ECO:0000256" key="1">
    <source>
        <dbReference type="ARBA" id="ARBA00006226"/>
    </source>
</evidence>
<dbReference type="Gene3D" id="3.30.2310.20">
    <property type="entry name" value="RelE-like"/>
    <property type="match status" value="1"/>
</dbReference>
<evidence type="ECO:0000313" key="4">
    <source>
        <dbReference type="Proteomes" id="UP000183050"/>
    </source>
</evidence>
<proteinExistence type="inferred from homology"/>
<dbReference type="InterPro" id="IPR007712">
    <property type="entry name" value="RelE/ParE_toxin"/>
</dbReference>
<dbReference type="Pfam" id="PF05016">
    <property type="entry name" value="ParE_toxin"/>
    <property type="match status" value="1"/>
</dbReference>